<dbReference type="InParanoid" id="A0A1U8AIZ2"/>
<dbReference type="FunCoup" id="A0A1U8AIZ2">
    <property type="interactions" value="2256"/>
</dbReference>
<proteinExistence type="predicted"/>
<dbReference type="Pfam" id="PF12146">
    <property type="entry name" value="Hydrolase_4"/>
    <property type="match status" value="1"/>
</dbReference>
<protein>
    <submittedName>
        <fullName evidence="3">Protein ABHD17B</fullName>
    </submittedName>
</protein>
<gene>
    <name evidence="3" type="primary">LOC104604805</name>
</gene>
<dbReference type="PANTHER" id="PTHR12277:SF139">
    <property type="entry name" value="ALPHA_BETA-HYDROLASES SUPERFAMILY PROTEIN"/>
    <property type="match status" value="1"/>
</dbReference>
<dbReference type="RefSeq" id="XP_010267652.1">
    <property type="nucleotide sequence ID" value="XM_010269350.1"/>
</dbReference>
<organism evidence="2 3">
    <name type="scientific">Nelumbo nucifera</name>
    <name type="common">Sacred lotus</name>
    <dbReference type="NCBI Taxonomy" id="4432"/>
    <lineage>
        <taxon>Eukaryota</taxon>
        <taxon>Viridiplantae</taxon>
        <taxon>Streptophyta</taxon>
        <taxon>Embryophyta</taxon>
        <taxon>Tracheophyta</taxon>
        <taxon>Spermatophyta</taxon>
        <taxon>Magnoliopsida</taxon>
        <taxon>Proteales</taxon>
        <taxon>Nelumbonaceae</taxon>
        <taxon>Nelumbo</taxon>
    </lineage>
</organism>
<reference evidence="3" key="1">
    <citation type="submission" date="2025-08" db="UniProtKB">
        <authorList>
            <consortium name="RefSeq"/>
        </authorList>
    </citation>
    <scope>IDENTIFICATION</scope>
</reference>
<dbReference type="PANTHER" id="PTHR12277">
    <property type="entry name" value="ALPHA/BETA HYDROLASE DOMAIN-CONTAINING PROTEIN"/>
    <property type="match status" value="1"/>
</dbReference>
<dbReference type="InterPro" id="IPR029058">
    <property type="entry name" value="AB_hydrolase_fold"/>
</dbReference>
<dbReference type="Gene3D" id="3.40.50.1820">
    <property type="entry name" value="alpha/beta hydrolase"/>
    <property type="match status" value="1"/>
</dbReference>
<evidence type="ECO:0000313" key="3">
    <source>
        <dbReference type="RefSeq" id="XP_010267652.1"/>
    </source>
</evidence>
<name>A0A1U8AIZ2_NELNU</name>
<dbReference type="STRING" id="4432.A0A1U8AIZ2"/>
<dbReference type="GeneID" id="104604805"/>
<dbReference type="SUPFAM" id="SSF53474">
    <property type="entry name" value="alpha/beta-Hydrolases"/>
    <property type="match status" value="1"/>
</dbReference>
<feature type="domain" description="Serine aminopeptidase S33" evidence="1">
    <location>
        <begin position="75"/>
        <end position="180"/>
    </location>
</feature>
<evidence type="ECO:0000259" key="1">
    <source>
        <dbReference type="Pfam" id="PF12146"/>
    </source>
</evidence>
<dbReference type="OMA" id="QMCSFYY"/>
<dbReference type="OrthoDB" id="446723at2759"/>
<evidence type="ECO:0000313" key="2">
    <source>
        <dbReference type="Proteomes" id="UP000189703"/>
    </source>
</evidence>
<dbReference type="eggNOG" id="KOG1552">
    <property type="taxonomic scope" value="Eukaryota"/>
</dbReference>
<dbReference type="InterPro" id="IPR022742">
    <property type="entry name" value="Hydrolase_4"/>
</dbReference>
<dbReference type="Proteomes" id="UP000189703">
    <property type="component" value="Unplaced"/>
</dbReference>
<accession>A0A1U8AIZ2</accession>
<sequence>MFLGGMGCPVSRLAAKLAFFPPRPATYEVKKREDGKVVIVSSAIPHDDGSFDVRLLKTKRGNKIVAFYLRNPYARLTLLYSHGNAADLGQLYDLFVQLKVNLRVNIMGYDYSGYGASTGKPSEADTYADIEAAYECLQIEYGVSQEDMILYGQSVGSGPTLHLASRLPRLRGVVLHSAILSGLRVLCHVKFSCCLDIYKNINKIRKVKCPVLVIHGTDDDVVNWLHGNNLWQLAREPYEPLWIKGGGHCNLELYPDFIRHLYRFIQEMENITTEIRLRKIRESLRYSKKSITIRFCGVKLCPDCLCTPKCLACPCLPKCPGCCCRPKCPECCCRPRCSCTECFCPPKCPVCLCQPKCPECFCLPKCPKISRPKCTKLCFCR</sequence>
<dbReference type="AlphaFoldDB" id="A0A1U8AIZ2"/>
<keyword evidence="2" id="KW-1185">Reference proteome</keyword>
<dbReference type="KEGG" id="nnu:104604805"/>